<accession>A0ACC1M274</accession>
<evidence type="ECO:0000313" key="2">
    <source>
        <dbReference type="Proteomes" id="UP001139981"/>
    </source>
</evidence>
<protein>
    <submittedName>
        <fullName evidence="1">Uncharacterized protein</fullName>
    </submittedName>
</protein>
<dbReference type="Proteomes" id="UP001139981">
    <property type="component" value="Unassembled WGS sequence"/>
</dbReference>
<organism evidence="1 2">
    <name type="scientific">Coemansia aciculifera</name>
    <dbReference type="NCBI Taxonomy" id="417176"/>
    <lineage>
        <taxon>Eukaryota</taxon>
        <taxon>Fungi</taxon>
        <taxon>Fungi incertae sedis</taxon>
        <taxon>Zoopagomycota</taxon>
        <taxon>Kickxellomycotina</taxon>
        <taxon>Kickxellomycetes</taxon>
        <taxon>Kickxellales</taxon>
        <taxon>Kickxellaceae</taxon>
        <taxon>Coemansia</taxon>
    </lineage>
</organism>
<reference evidence="1" key="1">
    <citation type="submission" date="2022-07" db="EMBL/GenBank/DDBJ databases">
        <title>Phylogenomic reconstructions and comparative analyses of Kickxellomycotina fungi.</title>
        <authorList>
            <person name="Reynolds N.K."/>
            <person name="Stajich J.E."/>
            <person name="Barry K."/>
            <person name="Grigoriev I.V."/>
            <person name="Crous P."/>
            <person name="Smith M.E."/>
        </authorList>
    </citation>
    <scope>NUCLEOTIDE SEQUENCE</scope>
    <source>
        <strain evidence="1">CBS 190363</strain>
    </source>
</reference>
<gene>
    <name evidence="1" type="ORF">IWW38_003170</name>
</gene>
<proteinExistence type="predicted"/>
<name>A0ACC1M274_9FUNG</name>
<evidence type="ECO:0000313" key="1">
    <source>
        <dbReference type="EMBL" id="KAJ2892578.1"/>
    </source>
</evidence>
<dbReference type="EMBL" id="JANBVB010000703">
    <property type="protein sequence ID" value="KAJ2892578.1"/>
    <property type="molecule type" value="Genomic_DNA"/>
</dbReference>
<keyword evidence="2" id="KW-1185">Reference proteome</keyword>
<comment type="caution">
    <text evidence="1">The sequence shown here is derived from an EMBL/GenBank/DDBJ whole genome shotgun (WGS) entry which is preliminary data.</text>
</comment>
<sequence length="489" mass="53131">MYLRCSVSLAALAVLFSVAAVDGAVSTAGLQSTQCVSSSNSSDIYATKSTVKYATGFTIAYHNTYKVVENKTTNSTYVLYQCGSAKPSSVKDVSAYIPVPVNSSAAWATSAAIFLEALGVQNTVKNLGTAPSLVSACLQELLQDVITPFNDGNSTDTDHQEQSNDVVFNMPGGEDTNTTNTVYSTEYLESSALGRSEWVKFFGAFFNAEERANKLFDAIDTNYQCFASKADKEYNDIRPVIAWTSYAGPTQYNNNTAYWQISFADYKYDIVRDAGARMLNTTGKQSTMFSTSQAFLRALKDVDIIIDESFVSYNYSALMKNYGIADVKQATNYSWVATGRVFRPDRVQSTSGGLGWFEAPVAFADALLQDLVGVAHPKFAKDGYKPIWFRNLAKSDPVTVVTASNCTDMYAQRQDPAGVCASIDFQSANPSDSDYSDVEQSRTQDLIYDVSKSEVVNDGSLSSSSSSNPISVGFFVYSALMVAIVIATL</sequence>